<dbReference type="Pfam" id="PF00491">
    <property type="entry name" value="Arginase"/>
    <property type="match status" value="1"/>
</dbReference>
<dbReference type="InterPro" id="IPR023696">
    <property type="entry name" value="Ureohydrolase_dom_sf"/>
</dbReference>
<evidence type="ECO:0000259" key="9">
    <source>
        <dbReference type="Pfam" id="PF01082"/>
    </source>
</evidence>
<feature type="domain" description="Copper type II ascorbate-dependent monooxygenase N-terminal" evidence="9">
    <location>
        <begin position="386"/>
        <end position="453"/>
    </location>
</feature>
<evidence type="ECO:0000256" key="4">
    <source>
        <dbReference type="ARBA" id="ARBA00022801"/>
    </source>
</evidence>
<evidence type="ECO:0008006" key="13">
    <source>
        <dbReference type="Google" id="ProtNLM"/>
    </source>
</evidence>
<feature type="domain" description="Copper type II ascorbate-dependent monooxygenase C-terminal" evidence="10">
    <location>
        <begin position="474"/>
        <end position="600"/>
    </location>
</feature>
<dbReference type="SUPFAM" id="SSF49742">
    <property type="entry name" value="PHM/PNGase F"/>
    <property type="match status" value="2"/>
</dbReference>
<evidence type="ECO:0000256" key="3">
    <source>
        <dbReference type="ARBA" id="ARBA00022723"/>
    </source>
</evidence>
<evidence type="ECO:0000256" key="5">
    <source>
        <dbReference type="ARBA" id="ARBA00023157"/>
    </source>
</evidence>
<name>A0ABP0FSQ5_CLALP</name>
<dbReference type="InterPro" id="IPR036939">
    <property type="entry name" value="Cu2_ascorb_mOase_N_sf"/>
</dbReference>
<keyword evidence="8" id="KW-1133">Transmembrane helix</keyword>
<organism evidence="11 12">
    <name type="scientific">Clavelina lepadiformis</name>
    <name type="common">Light-bulb sea squirt</name>
    <name type="synonym">Ascidia lepadiformis</name>
    <dbReference type="NCBI Taxonomy" id="159417"/>
    <lineage>
        <taxon>Eukaryota</taxon>
        <taxon>Metazoa</taxon>
        <taxon>Chordata</taxon>
        <taxon>Tunicata</taxon>
        <taxon>Ascidiacea</taxon>
        <taxon>Aplousobranchia</taxon>
        <taxon>Clavelinidae</taxon>
        <taxon>Clavelina</taxon>
    </lineage>
</organism>
<proteinExistence type="inferred from homology"/>
<dbReference type="Gene3D" id="3.40.800.10">
    <property type="entry name" value="Ureohydrolase domain"/>
    <property type="match status" value="1"/>
</dbReference>
<keyword evidence="8" id="KW-0472">Membrane</keyword>
<sequence length="686" mass="75835">MYQTCICRFGLKDGLWQKFLPLKHLLKSHNVAASQVMSISTSSSKWKKFNIPLSGMDMARAGGIASMMRLPVAATSEGLDACFVGVPIDTGTSNRTGTRFGPRQIRCESALIRECNSYTGASPYDSLQVADVGDVWVNLYNLPDTCRSIKGNFSKIISNGCIPIAAGGDHTISYPILQAIAAKYGPVGLVHVDAHGDVSDTMLGEKIAHGTPFRRAVEEGLLDCKRVVQIGLRGSSYKVDAHDYQRDQGFRIVTAEDCWHKSLEPLMKEVSEQMGSGPVYISFDIDGLDPAYAPGTGTPEIGGLTSAQGLEIIRGCKGLKIVGCDLVEVSPPYDHGGVTALTAANLMFEMLCVLPVGALLFTILIIFFHHDGGICLSNSLLYDVRDGKIPSFNGMCAEGKLASQIDRCSYLLAAWKFGAEEFFYPKEAGLTFYSASKSRYVRLLIHYKNPAHVEGVVDQSGMRFYYTTRLREHEVGVMRTGVVYTPHMAIPPGQRKLGGQTFPKNGINVFSSLLHHHLIGVNARTYRIRGNTLKEISSDNHATWFEEMRHVNPIKVLPKRTNVTFGGVGTGNEMYVDYLHYYPATELKVCKSSASRASVMEFFFLLKSIKGKCTNCKQRSIKEEFENISWNKGSVALLQLLYDRSSLDLQCLKPNMEQWPGKWRNVLRPVMPTELKPRTNNCTSSI</sequence>
<dbReference type="InterPro" id="IPR020855">
    <property type="entry name" value="Ureohydrolase_Mn_BS"/>
</dbReference>
<dbReference type="SUPFAM" id="SSF52768">
    <property type="entry name" value="Arginase/deacetylase"/>
    <property type="match status" value="1"/>
</dbReference>
<evidence type="ECO:0000256" key="2">
    <source>
        <dbReference type="ARBA" id="ARBA00009227"/>
    </source>
</evidence>
<dbReference type="InterPro" id="IPR028460">
    <property type="entry name" value="Tbh/DBH"/>
</dbReference>
<feature type="transmembrane region" description="Helical" evidence="8">
    <location>
        <begin position="346"/>
        <end position="368"/>
    </location>
</feature>
<protein>
    <recommendedName>
        <fullName evidence="13">Agmatinase</fullName>
    </recommendedName>
</protein>
<dbReference type="Pfam" id="PF03712">
    <property type="entry name" value="Cu2_monoox_C"/>
    <property type="match status" value="1"/>
</dbReference>
<keyword evidence="4 7" id="KW-0378">Hydrolase</keyword>
<comment type="caution">
    <text evidence="11">The sequence shown here is derived from an EMBL/GenBank/DDBJ whole genome shotgun (WGS) entry which is preliminary data.</text>
</comment>
<keyword evidence="3" id="KW-0479">Metal-binding</keyword>
<dbReference type="Gene3D" id="2.60.120.310">
    <property type="entry name" value="Copper type II, ascorbate-dependent monooxygenase, N-terminal domain"/>
    <property type="match status" value="1"/>
</dbReference>
<dbReference type="InterPro" id="IPR014784">
    <property type="entry name" value="Cu2_ascorb_mOase-like_C"/>
</dbReference>
<evidence type="ECO:0000256" key="6">
    <source>
        <dbReference type="ARBA" id="ARBA00023180"/>
    </source>
</evidence>
<evidence type="ECO:0000256" key="7">
    <source>
        <dbReference type="RuleBase" id="RU003684"/>
    </source>
</evidence>
<comment type="cofactor">
    <cofactor evidence="1">
        <name>Cu(2+)</name>
        <dbReference type="ChEBI" id="CHEBI:29036"/>
    </cofactor>
</comment>
<dbReference type="PANTHER" id="PTHR11358">
    <property type="entry name" value="ARGINASE/AGMATINASE"/>
    <property type="match status" value="1"/>
</dbReference>
<dbReference type="InterPro" id="IPR005925">
    <property type="entry name" value="Agmatinase-rel"/>
</dbReference>
<evidence type="ECO:0000259" key="10">
    <source>
        <dbReference type="Pfam" id="PF03712"/>
    </source>
</evidence>
<evidence type="ECO:0000256" key="1">
    <source>
        <dbReference type="ARBA" id="ARBA00001973"/>
    </source>
</evidence>
<evidence type="ECO:0000313" key="12">
    <source>
        <dbReference type="Proteomes" id="UP001642483"/>
    </source>
</evidence>
<dbReference type="InterPro" id="IPR000323">
    <property type="entry name" value="Cu2_ascorb_mOase_N"/>
</dbReference>
<dbReference type="PRINTS" id="PR00767">
    <property type="entry name" value="DBMONOXGNASE"/>
</dbReference>
<dbReference type="PROSITE" id="PS01053">
    <property type="entry name" value="ARGINASE_1"/>
    <property type="match status" value="1"/>
</dbReference>
<keyword evidence="6" id="KW-0325">Glycoprotein</keyword>
<dbReference type="PANTHER" id="PTHR11358:SF26">
    <property type="entry name" value="GUANIDINO ACID HYDROLASE, MITOCHONDRIAL"/>
    <property type="match status" value="1"/>
</dbReference>
<dbReference type="EMBL" id="CAWYQH010000096">
    <property type="protein sequence ID" value="CAK8682674.1"/>
    <property type="molecule type" value="Genomic_DNA"/>
</dbReference>
<evidence type="ECO:0000313" key="11">
    <source>
        <dbReference type="EMBL" id="CAK8682674.1"/>
    </source>
</evidence>
<dbReference type="Proteomes" id="UP001642483">
    <property type="component" value="Unassembled WGS sequence"/>
</dbReference>
<dbReference type="InterPro" id="IPR024548">
    <property type="entry name" value="Cu2_monoox_C"/>
</dbReference>
<dbReference type="Pfam" id="PF01082">
    <property type="entry name" value="Cu2_monooxygen"/>
    <property type="match status" value="1"/>
</dbReference>
<keyword evidence="12" id="KW-1185">Reference proteome</keyword>
<dbReference type="CDD" id="cd11592">
    <property type="entry name" value="Agmatinase_PAH"/>
    <property type="match status" value="1"/>
</dbReference>
<keyword evidence="8" id="KW-0812">Transmembrane</keyword>
<accession>A0ABP0FSQ5</accession>
<dbReference type="Gene3D" id="2.60.120.230">
    <property type="match status" value="1"/>
</dbReference>
<gene>
    <name evidence="11" type="ORF">CVLEPA_LOCUS13319</name>
</gene>
<dbReference type="InterPro" id="IPR006035">
    <property type="entry name" value="Ureohydrolase"/>
</dbReference>
<keyword evidence="5" id="KW-1015">Disulfide bond</keyword>
<dbReference type="InterPro" id="IPR008977">
    <property type="entry name" value="PHM/PNGase_F_dom_sf"/>
</dbReference>
<evidence type="ECO:0000256" key="8">
    <source>
        <dbReference type="SAM" id="Phobius"/>
    </source>
</evidence>
<reference evidence="11 12" key="1">
    <citation type="submission" date="2024-02" db="EMBL/GenBank/DDBJ databases">
        <authorList>
            <person name="Daric V."/>
            <person name="Darras S."/>
        </authorList>
    </citation>
    <scope>NUCLEOTIDE SEQUENCE [LARGE SCALE GENOMIC DNA]</scope>
</reference>
<comment type="similarity">
    <text evidence="2">Belongs to the arginase family. Agmatinase subfamily.</text>
</comment>
<dbReference type="PROSITE" id="PS51409">
    <property type="entry name" value="ARGINASE_2"/>
    <property type="match status" value="1"/>
</dbReference>
<dbReference type="NCBIfam" id="TIGR01230">
    <property type="entry name" value="agmatinase"/>
    <property type="match status" value="1"/>
</dbReference>